<evidence type="ECO:0000313" key="3">
    <source>
        <dbReference type="EMBL" id="VDN10561.1"/>
    </source>
</evidence>
<dbReference type="PANTHER" id="PTHR22168">
    <property type="entry name" value="TMEM26 PROTEIN"/>
    <property type="match status" value="1"/>
</dbReference>
<reference evidence="3 4" key="1">
    <citation type="submission" date="2018-11" db="EMBL/GenBank/DDBJ databases">
        <authorList>
            <consortium name="Pathogen Informatics"/>
        </authorList>
    </citation>
    <scope>NUCLEOTIDE SEQUENCE [LARGE SCALE GENOMIC DNA]</scope>
</reference>
<dbReference type="Pfam" id="PF09772">
    <property type="entry name" value="Tmem26"/>
    <property type="match status" value="2"/>
</dbReference>
<keyword evidence="2" id="KW-0472">Membrane</keyword>
<sequence length="319" mass="36296">MPFRKHRSEPPLPTEQPLTRQALQLRIRIIEQFHLLCAIVGRWLLPLYGIGTAQLSELLLINIGTAADILDLFEAFNEEAVIKNVPLQVSILCLWQASVLQFCFNKTARLEISRPPTIAEHPQKPSSPDSDQHSPLQASAKEGANQNFCTISSTKKEIPPSSPMDETESQLQSPTDNVIRHSGSLHETESQDSKKEIPQSSSLHETESQEKGSESTDGGCFCGRFCRKSFIQDDQCRFVLFGTELWVIIMTLMLQDVPFMFLRLMLIFAFAVQSYQNIFFSVKNLIIIVAEVYRSLALLQTYGPNHKLMDWNHLFFRLR</sequence>
<feature type="compositionally biased region" description="Polar residues" evidence="1">
    <location>
        <begin position="124"/>
        <end position="137"/>
    </location>
</feature>
<dbReference type="AlphaFoldDB" id="A0A3P7LWJ4"/>
<dbReference type="OrthoDB" id="10042902at2759"/>
<dbReference type="InterPro" id="IPR019169">
    <property type="entry name" value="Transmembrane_26"/>
</dbReference>
<protein>
    <submittedName>
        <fullName evidence="3">Uncharacterized protein</fullName>
    </submittedName>
</protein>
<evidence type="ECO:0000256" key="2">
    <source>
        <dbReference type="SAM" id="Phobius"/>
    </source>
</evidence>
<feature type="region of interest" description="Disordered" evidence="1">
    <location>
        <begin position="153"/>
        <end position="217"/>
    </location>
</feature>
<name>A0A3P7LWJ4_DIBLA</name>
<keyword evidence="2" id="KW-0812">Transmembrane</keyword>
<feature type="region of interest" description="Disordered" evidence="1">
    <location>
        <begin position="115"/>
        <end position="139"/>
    </location>
</feature>
<dbReference type="Proteomes" id="UP000281553">
    <property type="component" value="Unassembled WGS sequence"/>
</dbReference>
<evidence type="ECO:0000313" key="4">
    <source>
        <dbReference type="Proteomes" id="UP000281553"/>
    </source>
</evidence>
<feature type="compositionally biased region" description="Basic and acidic residues" evidence="1">
    <location>
        <begin position="184"/>
        <end position="197"/>
    </location>
</feature>
<dbReference type="PANTHER" id="PTHR22168:SF8">
    <property type="entry name" value="TRANSMEMBRANE PROTEIN 26"/>
    <property type="match status" value="1"/>
</dbReference>
<feature type="transmembrane region" description="Helical" evidence="2">
    <location>
        <begin position="236"/>
        <end position="254"/>
    </location>
</feature>
<accession>A0A3P7LWJ4</accession>
<gene>
    <name evidence="3" type="ORF">DILT_LOCUS6392</name>
</gene>
<keyword evidence="4" id="KW-1185">Reference proteome</keyword>
<feature type="compositionally biased region" description="Basic and acidic residues" evidence="1">
    <location>
        <begin position="204"/>
        <end position="214"/>
    </location>
</feature>
<proteinExistence type="predicted"/>
<dbReference type="EMBL" id="UYRU01049432">
    <property type="protein sequence ID" value="VDN10561.1"/>
    <property type="molecule type" value="Genomic_DNA"/>
</dbReference>
<keyword evidence="2" id="KW-1133">Transmembrane helix</keyword>
<organism evidence="3 4">
    <name type="scientific">Dibothriocephalus latus</name>
    <name type="common">Fish tapeworm</name>
    <name type="synonym">Diphyllobothrium latum</name>
    <dbReference type="NCBI Taxonomy" id="60516"/>
    <lineage>
        <taxon>Eukaryota</taxon>
        <taxon>Metazoa</taxon>
        <taxon>Spiralia</taxon>
        <taxon>Lophotrochozoa</taxon>
        <taxon>Platyhelminthes</taxon>
        <taxon>Cestoda</taxon>
        <taxon>Eucestoda</taxon>
        <taxon>Diphyllobothriidea</taxon>
        <taxon>Diphyllobothriidae</taxon>
        <taxon>Dibothriocephalus</taxon>
    </lineage>
</organism>
<evidence type="ECO:0000256" key="1">
    <source>
        <dbReference type="SAM" id="MobiDB-lite"/>
    </source>
</evidence>